<keyword evidence="1" id="KW-1133">Transmembrane helix</keyword>
<feature type="transmembrane region" description="Helical" evidence="1">
    <location>
        <begin position="84"/>
        <end position="105"/>
    </location>
</feature>
<dbReference type="RefSeq" id="WP_019034493.1">
    <property type="nucleotide sequence ID" value="NZ_UGSZ01000001.1"/>
</dbReference>
<name>A0A379C4K2_9FIRM</name>
<keyword evidence="1" id="KW-0812">Transmembrane</keyword>
<keyword evidence="1" id="KW-0472">Membrane</keyword>
<proteinExistence type="predicted"/>
<sequence length="382" mass="44081">MAKNNNHNNNHIEDFENLIDHAIKEENFKEINEFISQSLNSAVNITKSSINKLFNKTNDNRPYRVCEDDNIINQKPKAEKKVRAWSNLAKLSLIFHGIGAIAILIDGVSSFDLDSLMVFALYFVPAIIFSLYILYRTDKLKKQIIRFRKYKREIGNNTVIPVMDLAVATSKAKDFTISDLLDLIDKDFFRQARIVENGELLILDSKTYKLYKKEKLNNFNEENEDLKVNDFKASDREEILSKAKIQITKLANSVDALKEPMKFKITKLLGTLRRIFSIVKENDVDLKDLSKFIDYYLPTTTKLVETYKEMQDSPTQSVEVSLKEIDKTMDIINEAFLKLLDNMYEDKVIDISSDISVLKTMLKQEGLLDDDFMLGGNNAKRN</sequence>
<evidence type="ECO:0000313" key="2">
    <source>
        <dbReference type="EMBL" id="SUB57018.1"/>
    </source>
</evidence>
<organism evidence="2 3">
    <name type="scientific">Peptoniphilus lacrimalis</name>
    <dbReference type="NCBI Taxonomy" id="33031"/>
    <lineage>
        <taxon>Bacteria</taxon>
        <taxon>Bacillati</taxon>
        <taxon>Bacillota</taxon>
        <taxon>Tissierellia</taxon>
        <taxon>Tissierellales</taxon>
        <taxon>Peptoniphilaceae</taxon>
        <taxon>Peptoniphilus</taxon>
    </lineage>
</organism>
<dbReference type="OrthoDB" id="9782052at2"/>
<feature type="transmembrane region" description="Helical" evidence="1">
    <location>
        <begin position="117"/>
        <end position="135"/>
    </location>
</feature>
<evidence type="ECO:0000313" key="3">
    <source>
        <dbReference type="Proteomes" id="UP000255517"/>
    </source>
</evidence>
<accession>A0A379C4K2</accession>
<gene>
    <name evidence="2" type="ORF">NCTC13149_00833</name>
</gene>
<dbReference type="EMBL" id="UGSZ01000001">
    <property type="protein sequence ID" value="SUB57018.1"/>
    <property type="molecule type" value="Genomic_DNA"/>
</dbReference>
<dbReference type="Proteomes" id="UP000255517">
    <property type="component" value="Unassembled WGS sequence"/>
</dbReference>
<evidence type="ECO:0000256" key="1">
    <source>
        <dbReference type="SAM" id="Phobius"/>
    </source>
</evidence>
<dbReference type="AlphaFoldDB" id="A0A379C4K2"/>
<dbReference type="STRING" id="1122949.GCA_000378725_00576"/>
<protein>
    <submittedName>
        <fullName evidence="2">5-bromo-4-chloroindolyl phosphate hydrolysis protein</fullName>
    </submittedName>
</protein>
<dbReference type="Pfam" id="PF10112">
    <property type="entry name" value="Halogen_Hydrol"/>
    <property type="match status" value="1"/>
</dbReference>
<reference evidence="2 3" key="1">
    <citation type="submission" date="2018-06" db="EMBL/GenBank/DDBJ databases">
        <authorList>
            <consortium name="Pathogen Informatics"/>
            <person name="Doyle S."/>
        </authorList>
    </citation>
    <scope>NUCLEOTIDE SEQUENCE [LARGE SCALE GENOMIC DNA]</scope>
    <source>
        <strain evidence="2 3">NCTC13149</strain>
    </source>
</reference>
<dbReference type="InterPro" id="IPR018770">
    <property type="entry name" value="ChloroindolylP_hydrolase"/>
</dbReference>